<dbReference type="EMBL" id="CAUEEQ010039258">
    <property type="protein sequence ID" value="CAJ0954861.1"/>
    <property type="molecule type" value="Genomic_DNA"/>
</dbReference>
<dbReference type="CDD" id="cd09275">
    <property type="entry name" value="RNase_HI_RT_DIRS1"/>
    <property type="match status" value="1"/>
</dbReference>
<dbReference type="PANTHER" id="PTHR33050">
    <property type="entry name" value="REVERSE TRANSCRIPTASE DOMAIN-CONTAINING PROTEIN"/>
    <property type="match status" value="1"/>
</dbReference>
<protein>
    <submittedName>
        <fullName evidence="1">Uncharacterized protein</fullName>
    </submittedName>
</protein>
<evidence type="ECO:0000313" key="2">
    <source>
        <dbReference type="Proteomes" id="UP001176940"/>
    </source>
</evidence>
<name>A0ABN9M0S6_9NEOB</name>
<comment type="caution">
    <text evidence="1">The sequence shown here is derived from an EMBL/GenBank/DDBJ whole genome shotgun (WGS) entry which is preliminary data.</text>
</comment>
<dbReference type="PANTHER" id="PTHR33050:SF8">
    <property type="entry name" value="REVERSE TRANSCRIPTASE DOMAIN-CONTAINING PROTEIN"/>
    <property type="match status" value="1"/>
</dbReference>
<proteinExistence type="predicted"/>
<accession>A0ABN9M0S6</accession>
<dbReference type="Proteomes" id="UP001176940">
    <property type="component" value="Unassembled WGS sequence"/>
</dbReference>
<sequence>MEFRLPSEKIDGLIELIDGCLSVGKVSLTRMQSLLGSLNFACRVILMGRIFSCRLALATQVVKQLHHRIRITSQLRGDLMDRNNPYDWWPEAFYRDSSMTQPPQVAIVPPGYRSGSWTCWFQRPLRRPTMRGKWPEHWFTTSWTKNLTLLELFPIALAMENWGEFLGNKRIRLQLRNTSAVHAINYLSSSSALVIKLIRVIVLKSLSLNLWFRARTAPESTNNMFDAVHWCELQGQLGLQFLEHLEGLGCPPSMWNVLEN</sequence>
<evidence type="ECO:0000313" key="1">
    <source>
        <dbReference type="EMBL" id="CAJ0954861.1"/>
    </source>
</evidence>
<organism evidence="1 2">
    <name type="scientific">Ranitomeya imitator</name>
    <name type="common">mimic poison frog</name>
    <dbReference type="NCBI Taxonomy" id="111125"/>
    <lineage>
        <taxon>Eukaryota</taxon>
        <taxon>Metazoa</taxon>
        <taxon>Chordata</taxon>
        <taxon>Craniata</taxon>
        <taxon>Vertebrata</taxon>
        <taxon>Euteleostomi</taxon>
        <taxon>Amphibia</taxon>
        <taxon>Batrachia</taxon>
        <taxon>Anura</taxon>
        <taxon>Neobatrachia</taxon>
        <taxon>Hyloidea</taxon>
        <taxon>Dendrobatidae</taxon>
        <taxon>Dendrobatinae</taxon>
        <taxon>Ranitomeya</taxon>
    </lineage>
</organism>
<keyword evidence="2" id="KW-1185">Reference proteome</keyword>
<dbReference type="InterPro" id="IPR052055">
    <property type="entry name" value="Hepadnavirus_pol/RT"/>
</dbReference>
<gene>
    <name evidence="1" type="ORF">RIMI_LOCUS14903928</name>
</gene>
<reference evidence="1" key="1">
    <citation type="submission" date="2023-07" db="EMBL/GenBank/DDBJ databases">
        <authorList>
            <person name="Stuckert A."/>
        </authorList>
    </citation>
    <scope>NUCLEOTIDE SEQUENCE</scope>
</reference>